<accession>A0AAV5WIH9</accession>
<keyword evidence="2" id="KW-1185">Reference proteome</keyword>
<dbReference type="EMBL" id="BTSY01000006">
    <property type="protein sequence ID" value="GMT31766.1"/>
    <property type="molecule type" value="Genomic_DNA"/>
</dbReference>
<organism evidence="1 2">
    <name type="scientific">Pristionchus fissidentatus</name>
    <dbReference type="NCBI Taxonomy" id="1538716"/>
    <lineage>
        <taxon>Eukaryota</taxon>
        <taxon>Metazoa</taxon>
        <taxon>Ecdysozoa</taxon>
        <taxon>Nematoda</taxon>
        <taxon>Chromadorea</taxon>
        <taxon>Rhabditida</taxon>
        <taxon>Rhabditina</taxon>
        <taxon>Diplogasteromorpha</taxon>
        <taxon>Diplogasteroidea</taxon>
        <taxon>Neodiplogasteridae</taxon>
        <taxon>Pristionchus</taxon>
    </lineage>
</organism>
<evidence type="ECO:0000313" key="2">
    <source>
        <dbReference type="Proteomes" id="UP001432322"/>
    </source>
</evidence>
<dbReference type="AlphaFoldDB" id="A0AAV5WIH9"/>
<feature type="non-terminal residue" evidence="1">
    <location>
        <position position="85"/>
    </location>
</feature>
<feature type="non-terminal residue" evidence="1">
    <location>
        <position position="1"/>
    </location>
</feature>
<protein>
    <submittedName>
        <fullName evidence="1">Uncharacterized protein</fullName>
    </submittedName>
</protein>
<proteinExistence type="predicted"/>
<sequence length="85" mass="8522">ISSGRGEMGNSVGGVSVVISPGGVGEVGAVGCTITDPVVDLLHDRRIGDPREGGNDVIGGNDEIVLVLECISQGGHLTVLGRVTE</sequence>
<evidence type="ECO:0000313" key="1">
    <source>
        <dbReference type="EMBL" id="GMT31766.1"/>
    </source>
</evidence>
<reference evidence="1" key="1">
    <citation type="submission" date="2023-10" db="EMBL/GenBank/DDBJ databases">
        <title>Genome assembly of Pristionchus species.</title>
        <authorList>
            <person name="Yoshida K."/>
            <person name="Sommer R.J."/>
        </authorList>
    </citation>
    <scope>NUCLEOTIDE SEQUENCE</scope>
    <source>
        <strain evidence="1">RS5133</strain>
    </source>
</reference>
<gene>
    <name evidence="1" type="ORF">PFISCL1PPCAC_23063</name>
</gene>
<name>A0AAV5WIH9_9BILA</name>
<comment type="caution">
    <text evidence="1">The sequence shown here is derived from an EMBL/GenBank/DDBJ whole genome shotgun (WGS) entry which is preliminary data.</text>
</comment>
<dbReference type="Proteomes" id="UP001432322">
    <property type="component" value="Unassembled WGS sequence"/>
</dbReference>